<organism evidence="2 3">
    <name type="scientific">Bordetella genomosp. 1</name>
    <dbReference type="NCBI Taxonomy" id="1395607"/>
    <lineage>
        <taxon>Bacteria</taxon>
        <taxon>Pseudomonadati</taxon>
        <taxon>Pseudomonadota</taxon>
        <taxon>Betaproteobacteria</taxon>
        <taxon>Burkholderiales</taxon>
        <taxon>Alcaligenaceae</taxon>
        <taxon>Bordetella</taxon>
    </lineage>
</organism>
<dbReference type="Gene3D" id="3.10.180.10">
    <property type="entry name" value="2,3-Dihydroxybiphenyl 1,2-Dioxygenase, domain 1"/>
    <property type="match status" value="1"/>
</dbReference>
<proteinExistence type="predicted"/>
<comment type="caution">
    <text evidence="2">The sequence shown here is derived from an EMBL/GenBank/DDBJ whole genome shotgun (WGS) entry which is preliminary data.</text>
</comment>
<dbReference type="SUPFAM" id="SSF54593">
    <property type="entry name" value="Glyoxalase/Bleomycin resistance protein/Dihydroxybiphenyl dioxygenase"/>
    <property type="match status" value="1"/>
</dbReference>
<evidence type="ECO:0000259" key="1">
    <source>
        <dbReference type="PROSITE" id="PS51819"/>
    </source>
</evidence>
<reference evidence="2 3" key="1">
    <citation type="submission" date="2017-05" db="EMBL/GenBank/DDBJ databases">
        <title>Complete and WGS of Bordetella genogroups.</title>
        <authorList>
            <person name="Spilker T."/>
            <person name="LiPuma J."/>
        </authorList>
    </citation>
    <scope>NUCLEOTIDE SEQUENCE [LARGE SCALE GENOMIC DNA]</scope>
    <source>
        <strain evidence="2 3">AU17610</strain>
    </source>
</reference>
<name>A0A261S5M1_9BORD</name>
<dbReference type="InterPro" id="IPR004360">
    <property type="entry name" value="Glyas_Fos-R_dOase_dom"/>
</dbReference>
<sequence length="159" mass="17246">MTILGIDHFTIRTPDVELSARFYHEVVGLAHGQRPGFAFPGAWLYADGRPILHLVGAPEGQAELIAYLGQRDTGNGAGKGTCKGAGRLDHISLRASGLASMQERLLACGQPFRERVVPDVAEHQVFLEDPNGITIELIFPFSPDDRVVGERLDAPEMTA</sequence>
<gene>
    <name evidence="2" type="ORF">CEG14_17320</name>
</gene>
<dbReference type="Pfam" id="PF00903">
    <property type="entry name" value="Glyoxalase"/>
    <property type="match status" value="1"/>
</dbReference>
<dbReference type="PANTHER" id="PTHR46142:SF3">
    <property type="entry name" value="F18B13.24 PROTEIN"/>
    <property type="match status" value="1"/>
</dbReference>
<feature type="domain" description="VOC" evidence="1">
    <location>
        <begin position="5"/>
        <end position="140"/>
    </location>
</feature>
<dbReference type="AlphaFoldDB" id="A0A261S5M1"/>
<dbReference type="PROSITE" id="PS51819">
    <property type="entry name" value="VOC"/>
    <property type="match status" value="1"/>
</dbReference>
<dbReference type="EMBL" id="NEVL01000004">
    <property type="protein sequence ID" value="OZI32668.1"/>
    <property type="molecule type" value="Genomic_DNA"/>
</dbReference>
<dbReference type="OrthoDB" id="8562712at2"/>
<evidence type="ECO:0000313" key="3">
    <source>
        <dbReference type="Proteomes" id="UP000217005"/>
    </source>
</evidence>
<evidence type="ECO:0000313" key="2">
    <source>
        <dbReference type="EMBL" id="OZI32668.1"/>
    </source>
</evidence>
<dbReference type="RefSeq" id="WP_094827667.1">
    <property type="nucleotide sequence ID" value="NZ_NEVL01000004.1"/>
</dbReference>
<dbReference type="Proteomes" id="UP000217005">
    <property type="component" value="Unassembled WGS sequence"/>
</dbReference>
<protein>
    <recommendedName>
        <fullName evidence="1">VOC domain-containing protein</fullName>
    </recommendedName>
</protein>
<dbReference type="InterPro" id="IPR037523">
    <property type="entry name" value="VOC_core"/>
</dbReference>
<accession>A0A261S5M1</accession>
<dbReference type="PANTHER" id="PTHR46142">
    <property type="match status" value="1"/>
</dbReference>
<dbReference type="InterPro" id="IPR029068">
    <property type="entry name" value="Glyas_Bleomycin-R_OHBP_Dase"/>
</dbReference>